<keyword evidence="2" id="KW-0238">DNA-binding</keyword>
<protein>
    <submittedName>
        <fullName evidence="5">UTRA domain protein</fullName>
    </submittedName>
    <submittedName>
        <fullName evidence="6">UTRA domain-containing protein</fullName>
    </submittedName>
</protein>
<evidence type="ECO:0000313" key="7">
    <source>
        <dbReference type="Proteomes" id="UP000029278"/>
    </source>
</evidence>
<feature type="domain" description="HTH gntR-type" evidence="4">
    <location>
        <begin position="8"/>
        <end position="76"/>
    </location>
</feature>
<dbReference type="InterPro" id="IPR000524">
    <property type="entry name" value="Tscrpt_reg_HTH_GntR"/>
</dbReference>
<reference evidence="6 8" key="2">
    <citation type="submission" date="2019-11" db="EMBL/GenBank/DDBJ databases">
        <title>Draft genome sequences of five Paenibacillus species of dairy origin.</title>
        <authorList>
            <person name="Olajide A.M."/>
            <person name="Chen S."/>
            <person name="Lapointe G."/>
        </authorList>
    </citation>
    <scope>NUCLEOTIDE SEQUENCE [LARGE SCALE GENOMIC DNA]</scope>
    <source>
        <strain evidence="6 8">3CT49</strain>
    </source>
</reference>
<dbReference type="InterPro" id="IPR036388">
    <property type="entry name" value="WH-like_DNA-bd_sf"/>
</dbReference>
<dbReference type="Proteomes" id="UP000442469">
    <property type="component" value="Unassembled WGS sequence"/>
</dbReference>
<dbReference type="InterPro" id="IPR036390">
    <property type="entry name" value="WH_DNA-bd_sf"/>
</dbReference>
<dbReference type="PATRIC" id="fig|44252.3.peg.4385"/>
<dbReference type="InterPro" id="IPR028978">
    <property type="entry name" value="Chorismate_lyase_/UTRA_dom_sf"/>
</dbReference>
<dbReference type="EMBL" id="WNZZ01000007">
    <property type="protein sequence ID" value="MUG23145.1"/>
    <property type="molecule type" value="Genomic_DNA"/>
</dbReference>
<dbReference type="Gene3D" id="1.10.10.10">
    <property type="entry name" value="Winged helix-like DNA-binding domain superfamily/Winged helix DNA-binding domain"/>
    <property type="match status" value="1"/>
</dbReference>
<dbReference type="AlphaFoldDB" id="A0A090Z5H4"/>
<dbReference type="GeneID" id="77009185"/>
<dbReference type="SUPFAM" id="SSF64288">
    <property type="entry name" value="Chorismate lyase-like"/>
    <property type="match status" value="1"/>
</dbReference>
<keyword evidence="3" id="KW-0804">Transcription</keyword>
<gene>
    <name evidence="5" type="ORF">DJ90_129</name>
    <name evidence="6" type="ORF">GNQ08_12080</name>
</gene>
<dbReference type="InterPro" id="IPR050679">
    <property type="entry name" value="Bact_HTH_transcr_reg"/>
</dbReference>
<evidence type="ECO:0000256" key="1">
    <source>
        <dbReference type="ARBA" id="ARBA00023015"/>
    </source>
</evidence>
<keyword evidence="7" id="KW-1185">Reference proteome</keyword>
<dbReference type="GO" id="GO:0045892">
    <property type="term" value="P:negative regulation of DNA-templated transcription"/>
    <property type="evidence" value="ECO:0007669"/>
    <property type="project" value="TreeGrafter"/>
</dbReference>
<dbReference type="FunFam" id="1.10.10.10:FF:000079">
    <property type="entry name" value="GntR family transcriptional regulator"/>
    <property type="match status" value="1"/>
</dbReference>
<dbReference type="PANTHER" id="PTHR44846:SF1">
    <property type="entry name" value="MANNOSYL-D-GLYCERATE TRANSPORT_METABOLISM SYSTEM REPRESSOR MNGR-RELATED"/>
    <property type="match status" value="1"/>
</dbReference>
<comment type="caution">
    <text evidence="5">The sequence shown here is derived from an EMBL/GenBank/DDBJ whole genome shotgun (WGS) entry which is preliminary data.</text>
</comment>
<name>A0A090Z5H4_PAEMA</name>
<dbReference type="Pfam" id="PF07702">
    <property type="entry name" value="UTRA"/>
    <property type="match status" value="1"/>
</dbReference>
<accession>A0A090Z5H4</accession>
<dbReference type="GO" id="GO:0003677">
    <property type="term" value="F:DNA binding"/>
    <property type="evidence" value="ECO:0007669"/>
    <property type="project" value="UniProtKB-KW"/>
</dbReference>
<dbReference type="PANTHER" id="PTHR44846">
    <property type="entry name" value="MANNOSYL-D-GLYCERATE TRANSPORT/METABOLISM SYSTEM REPRESSOR MNGR-RELATED"/>
    <property type="match status" value="1"/>
</dbReference>
<evidence type="ECO:0000313" key="8">
    <source>
        <dbReference type="Proteomes" id="UP000442469"/>
    </source>
</evidence>
<dbReference type="PROSITE" id="PS50949">
    <property type="entry name" value="HTH_GNTR"/>
    <property type="match status" value="1"/>
</dbReference>
<dbReference type="SMART" id="SM00345">
    <property type="entry name" value="HTH_GNTR"/>
    <property type="match status" value="1"/>
</dbReference>
<dbReference type="SMART" id="SM00866">
    <property type="entry name" value="UTRA"/>
    <property type="match status" value="1"/>
</dbReference>
<evidence type="ECO:0000256" key="2">
    <source>
        <dbReference type="ARBA" id="ARBA00023125"/>
    </source>
</evidence>
<dbReference type="CDD" id="cd07377">
    <property type="entry name" value="WHTH_GntR"/>
    <property type="match status" value="1"/>
</dbReference>
<evidence type="ECO:0000256" key="3">
    <source>
        <dbReference type="ARBA" id="ARBA00023163"/>
    </source>
</evidence>
<proteinExistence type="predicted"/>
<dbReference type="STRING" id="44252.DJ90_129"/>
<evidence type="ECO:0000313" key="6">
    <source>
        <dbReference type="EMBL" id="MUG23145.1"/>
    </source>
</evidence>
<dbReference type="OrthoDB" id="457376at2"/>
<dbReference type="PRINTS" id="PR00035">
    <property type="entry name" value="HTHGNTR"/>
</dbReference>
<keyword evidence="1" id="KW-0805">Transcription regulation</keyword>
<dbReference type="SUPFAM" id="SSF46785">
    <property type="entry name" value="Winged helix' DNA-binding domain"/>
    <property type="match status" value="1"/>
</dbReference>
<dbReference type="Proteomes" id="UP000029278">
    <property type="component" value="Unassembled WGS sequence"/>
</dbReference>
<evidence type="ECO:0000313" key="5">
    <source>
        <dbReference type="EMBL" id="KFN05578.1"/>
    </source>
</evidence>
<dbReference type="HOGENOM" id="CLU_063236_8_2_9"/>
<dbReference type="GO" id="GO:0003700">
    <property type="term" value="F:DNA-binding transcription factor activity"/>
    <property type="evidence" value="ECO:0007669"/>
    <property type="project" value="InterPro"/>
</dbReference>
<evidence type="ECO:0000259" key="4">
    <source>
        <dbReference type="PROSITE" id="PS50949"/>
    </source>
</evidence>
<sequence length="237" mass="27161">MLNADHPEPLYIQLKKAIQSNIFNGTFQQGEKIPTETELSERYNVSRITVRKAVEELVQEGYLTKRQGKGTFVSHAKIGRKIEHLIGFTAACQANGYTSRSEVTQREIVAPDPELQHALKLAKGEKAIYIQRKRFAGDHPLMLENNYYPERRYSFLLDEPLEGSLYDLLRDKYGIDPNQPGETTLEIVLADEEQARLLETEIGKPLFYMKTVICDDQGLPVHVGKQYIIGDRYRFTL</sequence>
<reference evidence="5 7" key="1">
    <citation type="submission" date="2014-04" db="EMBL/GenBank/DDBJ databases">
        <authorList>
            <person name="Bishop-Lilly K.A."/>
            <person name="Broomall S.M."/>
            <person name="Chain P.S."/>
            <person name="Chertkov O."/>
            <person name="Coyne S.R."/>
            <person name="Daligault H.E."/>
            <person name="Davenport K.W."/>
            <person name="Erkkila T."/>
            <person name="Frey K.G."/>
            <person name="Gibbons H.S."/>
            <person name="Gu W."/>
            <person name="Jaissle J."/>
            <person name="Johnson S.L."/>
            <person name="Koroleva G.I."/>
            <person name="Ladner J.T."/>
            <person name="Lo C.-C."/>
            <person name="Minogue T.D."/>
            <person name="Munk C."/>
            <person name="Palacios G.F."/>
            <person name="Redden C.L."/>
            <person name="Rosenzweig C.N."/>
            <person name="Scholz M.B."/>
            <person name="Teshima H."/>
            <person name="Xu Y."/>
        </authorList>
    </citation>
    <scope>NUCLEOTIDE SEQUENCE [LARGE SCALE GENOMIC DNA]</scope>
    <source>
        <strain evidence="5 7">8244</strain>
    </source>
</reference>
<dbReference type="RefSeq" id="WP_036625576.1">
    <property type="nucleotide sequence ID" value="NZ_BGML01000002.1"/>
</dbReference>
<dbReference type="Gene3D" id="3.40.1410.10">
    <property type="entry name" value="Chorismate lyase-like"/>
    <property type="match status" value="1"/>
</dbReference>
<dbReference type="Pfam" id="PF00392">
    <property type="entry name" value="GntR"/>
    <property type="match status" value="1"/>
</dbReference>
<dbReference type="InterPro" id="IPR011663">
    <property type="entry name" value="UTRA"/>
</dbReference>
<dbReference type="EMBL" id="JMQA01000038">
    <property type="protein sequence ID" value="KFN05578.1"/>
    <property type="molecule type" value="Genomic_DNA"/>
</dbReference>
<organism evidence="5 7">
    <name type="scientific">Paenibacillus macerans</name>
    <name type="common">Bacillus macerans</name>
    <dbReference type="NCBI Taxonomy" id="44252"/>
    <lineage>
        <taxon>Bacteria</taxon>
        <taxon>Bacillati</taxon>
        <taxon>Bacillota</taxon>
        <taxon>Bacilli</taxon>
        <taxon>Bacillales</taxon>
        <taxon>Paenibacillaceae</taxon>
        <taxon>Paenibacillus</taxon>
    </lineage>
</organism>